<evidence type="ECO:0000313" key="3">
    <source>
        <dbReference type="Proteomes" id="UP000007304"/>
    </source>
</evidence>
<dbReference type="EMBL" id="JH226136">
    <property type="protein sequence ID" value="EHY59950.1"/>
    <property type="molecule type" value="Genomic_DNA"/>
</dbReference>
<organism evidence="2 3">
    <name type="scientific">Exophiala dermatitidis (strain ATCC 34100 / CBS 525.76 / NIH/UT8656)</name>
    <name type="common">Black yeast</name>
    <name type="synonym">Wangiella dermatitidis</name>
    <dbReference type="NCBI Taxonomy" id="858893"/>
    <lineage>
        <taxon>Eukaryota</taxon>
        <taxon>Fungi</taxon>
        <taxon>Dikarya</taxon>
        <taxon>Ascomycota</taxon>
        <taxon>Pezizomycotina</taxon>
        <taxon>Eurotiomycetes</taxon>
        <taxon>Chaetothyriomycetidae</taxon>
        <taxon>Chaetothyriales</taxon>
        <taxon>Herpotrichiellaceae</taxon>
        <taxon>Exophiala</taxon>
    </lineage>
</organism>
<dbReference type="GeneID" id="20312565"/>
<accession>H6C9U7</accession>
<dbReference type="AlphaFoldDB" id="H6C9U7"/>
<proteinExistence type="predicted"/>
<dbReference type="Proteomes" id="UP000007304">
    <property type="component" value="Unassembled WGS sequence"/>
</dbReference>
<evidence type="ECO:0000313" key="2">
    <source>
        <dbReference type="EMBL" id="EHY59950.1"/>
    </source>
</evidence>
<protein>
    <submittedName>
        <fullName evidence="2">Uncharacterized protein</fullName>
    </submittedName>
</protein>
<evidence type="ECO:0000256" key="1">
    <source>
        <dbReference type="SAM" id="MobiDB-lite"/>
    </source>
</evidence>
<name>H6C9U7_EXODN</name>
<dbReference type="HOGENOM" id="CLU_1180227_0_0_1"/>
<sequence length="235" mass="24008">MAPELHQAKSNQMASPSSTLMLQEQRSPAAALTASGVCVAVVDEDTVSDVVVEVFSVVSGLEVDGDLVFVRNAPLAMVECEASDVAKEVLGDGERVEASMPEIVAELASAGVAVMALVLTSGAPGVVETGWVVVGKIGVVLGRDTLVAPRSVLELAVFVTVTSSESDSVLLAAVAVGAVAGFGDSGCPCVELVDNSEAMPTEPSPVTLVDVGSESCVFVDISEEPKPNVLVMRKP</sequence>
<dbReference type="InParanoid" id="H6C9U7"/>
<keyword evidence="3" id="KW-1185">Reference proteome</keyword>
<dbReference type="RefSeq" id="XP_009160411.1">
    <property type="nucleotide sequence ID" value="XM_009162163.1"/>
</dbReference>
<gene>
    <name evidence="2" type="ORF">HMPREF1120_07926</name>
</gene>
<dbReference type="VEuPathDB" id="FungiDB:HMPREF1120_07926"/>
<feature type="region of interest" description="Disordered" evidence="1">
    <location>
        <begin position="1"/>
        <end position="20"/>
    </location>
</feature>
<feature type="compositionally biased region" description="Polar residues" evidence="1">
    <location>
        <begin position="8"/>
        <end position="20"/>
    </location>
</feature>
<reference evidence="2" key="1">
    <citation type="submission" date="2011-07" db="EMBL/GenBank/DDBJ databases">
        <title>The Genome Sequence of Exophiala (Wangiella) dermatitidis NIH/UT8656.</title>
        <authorList>
            <consortium name="The Broad Institute Genome Sequencing Platform"/>
            <person name="Cuomo C."/>
            <person name="Wang Z."/>
            <person name="Hunicke-Smith S."/>
            <person name="Szanislo P.J."/>
            <person name="Earl A."/>
            <person name="Young S.K."/>
            <person name="Zeng Q."/>
            <person name="Gargeya S."/>
            <person name="Fitzgerald M."/>
            <person name="Haas B."/>
            <person name="Abouelleil A."/>
            <person name="Alvarado L."/>
            <person name="Arachchi H.M."/>
            <person name="Berlin A."/>
            <person name="Brown A."/>
            <person name="Chapman S.B."/>
            <person name="Chen Z."/>
            <person name="Dunbar C."/>
            <person name="Freedman E."/>
            <person name="Gearin G."/>
            <person name="Gellesch M."/>
            <person name="Goldberg J."/>
            <person name="Griggs A."/>
            <person name="Gujja S."/>
            <person name="Heiman D."/>
            <person name="Howarth C."/>
            <person name="Larson L."/>
            <person name="Lui A."/>
            <person name="MacDonald P.J.P."/>
            <person name="Montmayeur A."/>
            <person name="Murphy C."/>
            <person name="Neiman D."/>
            <person name="Pearson M."/>
            <person name="Priest M."/>
            <person name="Roberts A."/>
            <person name="Saif S."/>
            <person name="Shea T."/>
            <person name="Shenoy N."/>
            <person name="Sisk P."/>
            <person name="Stolte C."/>
            <person name="Sykes S."/>
            <person name="Wortman J."/>
            <person name="Nusbaum C."/>
            <person name="Birren B."/>
        </authorList>
    </citation>
    <scope>NUCLEOTIDE SEQUENCE</scope>
    <source>
        <strain evidence="2">NIH/UT8656</strain>
    </source>
</reference>